<gene>
    <name evidence="2" type="ORF">PAPYR_8732</name>
</gene>
<reference evidence="2" key="1">
    <citation type="journal article" date="2022" name="bioRxiv">
        <title>Genomics of Preaxostyla Flagellates Illuminates Evolutionary Transitions and the Path Towards Mitochondrial Loss.</title>
        <authorList>
            <person name="Novak L.V.F."/>
            <person name="Treitli S.C."/>
            <person name="Pyrih J."/>
            <person name="Halakuc P."/>
            <person name="Pipaliya S.V."/>
            <person name="Vacek V."/>
            <person name="Brzon O."/>
            <person name="Soukal P."/>
            <person name="Eme L."/>
            <person name="Dacks J.B."/>
            <person name="Karnkowska A."/>
            <person name="Elias M."/>
            <person name="Hampl V."/>
        </authorList>
    </citation>
    <scope>NUCLEOTIDE SEQUENCE</scope>
    <source>
        <strain evidence="2">RCP-MX</strain>
    </source>
</reference>
<name>A0ABQ8U9Z3_9EUKA</name>
<dbReference type="Proteomes" id="UP001141327">
    <property type="component" value="Unassembled WGS sequence"/>
</dbReference>
<accession>A0ABQ8U9Z3</accession>
<evidence type="ECO:0000313" key="3">
    <source>
        <dbReference type="Proteomes" id="UP001141327"/>
    </source>
</evidence>
<proteinExistence type="predicted"/>
<sequence>MIFLRRYHFGAIPSTLFFHPAKTRITLNQDSPGRFCAHSLHHWGQTKKSTRTNFRLLFSFTSRVTHIMGPITSSHPRKRSANQFDGVCDNTKGSQILVLSGHAIAPSGIADVSRVLQNQARRDGGSHHSTLLSTTAPDGPHPELAPPPLDDLMGLGGLLQGQQAGTGAAMGPLASRTEAESVLAALVEGLLLLGPKAAAG</sequence>
<organism evidence="2 3">
    <name type="scientific">Paratrimastix pyriformis</name>
    <dbReference type="NCBI Taxonomy" id="342808"/>
    <lineage>
        <taxon>Eukaryota</taxon>
        <taxon>Metamonada</taxon>
        <taxon>Preaxostyla</taxon>
        <taxon>Paratrimastigidae</taxon>
        <taxon>Paratrimastix</taxon>
    </lineage>
</organism>
<evidence type="ECO:0000256" key="1">
    <source>
        <dbReference type="SAM" id="MobiDB-lite"/>
    </source>
</evidence>
<feature type="compositionally biased region" description="Polar residues" evidence="1">
    <location>
        <begin position="127"/>
        <end position="136"/>
    </location>
</feature>
<comment type="caution">
    <text evidence="2">The sequence shown here is derived from an EMBL/GenBank/DDBJ whole genome shotgun (WGS) entry which is preliminary data.</text>
</comment>
<evidence type="ECO:0000313" key="2">
    <source>
        <dbReference type="EMBL" id="KAJ4456132.1"/>
    </source>
</evidence>
<feature type="region of interest" description="Disordered" evidence="1">
    <location>
        <begin position="119"/>
        <end position="157"/>
    </location>
</feature>
<keyword evidence="3" id="KW-1185">Reference proteome</keyword>
<dbReference type="EMBL" id="JAPMOS010000080">
    <property type="protein sequence ID" value="KAJ4456132.1"/>
    <property type="molecule type" value="Genomic_DNA"/>
</dbReference>
<protein>
    <submittedName>
        <fullName evidence="2">Uncharacterized protein</fullName>
    </submittedName>
</protein>